<name>A0ABW8LHK8_9ACTN</name>
<reference evidence="1 2" key="1">
    <citation type="submission" date="2024-11" db="EMBL/GenBank/DDBJ databases">
        <title>The Natural Products Discovery Center: Release of the First 8490 Sequenced Strains for Exploring Actinobacteria Biosynthetic Diversity.</title>
        <authorList>
            <person name="Kalkreuter E."/>
            <person name="Kautsar S.A."/>
            <person name="Yang D."/>
            <person name="Bader C.D."/>
            <person name="Teijaro C.N."/>
            <person name="Fluegel L."/>
            <person name="Davis C.M."/>
            <person name="Simpson J.R."/>
            <person name="Lauterbach L."/>
            <person name="Steele A.D."/>
            <person name="Gui C."/>
            <person name="Meng S."/>
            <person name="Li G."/>
            <person name="Viehrig K."/>
            <person name="Ye F."/>
            <person name="Su P."/>
            <person name="Kiefer A.F."/>
            <person name="Nichols A."/>
            <person name="Cepeda A.J."/>
            <person name="Yan W."/>
            <person name="Fan B."/>
            <person name="Jiang Y."/>
            <person name="Adhikari A."/>
            <person name="Zheng C.-J."/>
            <person name="Schuster L."/>
            <person name="Cowan T.M."/>
            <person name="Smanski M.J."/>
            <person name="Chevrette M.G."/>
            <person name="De Carvalho L.P.S."/>
            <person name="Shen B."/>
        </authorList>
    </citation>
    <scope>NUCLEOTIDE SEQUENCE [LARGE SCALE GENOMIC DNA]</scope>
    <source>
        <strain evidence="1 2">NPDC020863</strain>
    </source>
</reference>
<comment type="caution">
    <text evidence="1">The sequence shown here is derived from an EMBL/GenBank/DDBJ whole genome shotgun (WGS) entry which is preliminary data.</text>
</comment>
<gene>
    <name evidence="1" type="ORF">ACI2L5_10700</name>
</gene>
<dbReference type="EMBL" id="JBJDQH010000003">
    <property type="protein sequence ID" value="MFK4265402.1"/>
    <property type="molecule type" value="Genomic_DNA"/>
</dbReference>
<evidence type="ECO:0000313" key="2">
    <source>
        <dbReference type="Proteomes" id="UP001620295"/>
    </source>
</evidence>
<dbReference type="RefSeq" id="WP_358636675.1">
    <property type="nucleotide sequence ID" value="NZ_JBFACG010000005.1"/>
</dbReference>
<keyword evidence="2" id="KW-1185">Reference proteome</keyword>
<protein>
    <submittedName>
        <fullName evidence="1">SRPBCC family protein</fullName>
    </submittedName>
</protein>
<sequence>MDEVSISIAAAPERVWRLVSDVTGMGRFSPECKGGRWVAPASGPALGARFRGRNRRGLIFWTTDCTVVECEEGKVFAFEVAQSKVRWGYRIEPDGDGDGVVLTEWREHFGRPHLLIRAVDASGLVGFRRERLMVEGMRTTLGRIKEVAERG</sequence>
<proteinExistence type="predicted"/>
<dbReference type="Pfam" id="PF10604">
    <property type="entry name" value="Polyketide_cyc2"/>
    <property type="match status" value="1"/>
</dbReference>
<dbReference type="InterPro" id="IPR023393">
    <property type="entry name" value="START-like_dom_sf"/>
</dbReference>
<dbReference type="Gene3D" id="3.30.530.20">
    <property type="match status" value="1"/>
</dbReference>
<dbReference type="SUPFAM" id="SSF55961">
    <property type="entry name" value="Bet v1-like"/>
    <property type="match status" value="1"/>
</dbReference>
<accession>A0ABW8LHK8</accession>
<evidence type="ECO:0000313" key="1">
    <source>
        <dbReference type="EMBL" id="MFK4265402.1"/>
    </source>
</evidence>
<dbReference type="InterPro" id="IPR019587">
    <property type="entry name" value="Polyketide_cyclase/dehydratase"/>
</dbReference>
<dbReference type="CDD" id="cd07812">
    <property type="entry name" value="SRPBCC"/>
    <property type="match status" value="1"/>
</dbReference>
<organism evidence="1 2">
    <name type="scientific">Streptomyces milbemycinicus</name>
    <dbReference type="NCBI Taxonomy" id="476552"/>
    <lineage>
        <taxon>Bacteria</taxon>
        <taxon>Bacillati</taxon>
        <taxon>Actinomycetota</taxon>
        <taxon>Actinomycetes</taxon>
        <taxon>Kitasatosporales</taxon>
        <taxon>Streptomycetaceae</taxon>
        <taxon>Streptomyces</taxon>
    </lineage>
</organism>
<dbReference type="Proteomes" id="UP001620295">
    <property type="component" value="Unassembled WGS sequence"/>
</dbReference>